<sequence length="187" mass="19590">MSADRLLDRPVDVYVGLGSNVGDRLAALRAAVAVLDGHAETAVEAASPVYETEAHVLPGAPPQRDHLNAAVRVRSRLRPEAFLREVAQAAERRAGRDPDAAPWSPRPLDVDVLLYGALVIPGGAGKGEAAAPLVVPHPRLAARRFVLRPLADLAPDLAVPGLGATVAELLAATPDRSRVDRTALVLG</sequence>
<dbReference type="EC" id="2.7.6.3" evidence="3"/>
<evidence type="ECO:0000256" key="5">
    <source>
        <dbReference type="ARBA" id="ARBA00022679"/>
    </source>
</evidence>
<evidence type="ECO:0000256" key="4">
    <source>
        <dbReference type="ARBA" id="ARBA00016218"/>
    </source>
</evidence>
<accession>A0ABU3BUE1</accession>
<evidence type="ECO:0000256" key="7">
    <source>
        <dbReference type="ARBA" id="ARBA00022777"/>
    </source>
</evidence>
<name>A0ABU3BUE1_9BACT</name>
<keyword evidence="9" id="KW-0289">Folate biosynthesis</keyword>
<evidence type="ECO:0000256" key="6">
    <source>
        <dbReference type="ARBA" id="ARBA00022741"/>
    </source>
</evidence>
<evidence type="ECO:0000256" key="11">
    <source>
        <dbReference type="ARBA" id="ARBA00029766"/>
    </source>
</evidence>
<dbReference type="InterPro" id="IPR035907">
    <property type="entry name" value="Hppk_sf"/>
</dbReference>
<comment type="similarity">
    <text evidence="2">Belongs to the HPPK family.</text>
</comment>
<dbReference type="InterPro" id="IPR000550">
    <property type="entry name" value="Hppk"/>
</dbReference>
<dbReference type="Proteomes" id="UP001267426">
    <property type="component" value="Unassembled WGS sequence"/>
</dbReference>
<organism evidence="14 15">
    <name type="scientific">Rubrivirga litoralis</name>
    <dbReference type="NCBI Taxonomy" id="3075598"/>
    <lineage>
        <taxon>Bacteria</taxon>
        <taxon>Pseudomonadati</taxon>
        <taxon>Rhodothermota</taxon>
        <taxon>Rhodothermia</taxon>
        <taxon>Rhodothermales</taxon>
        <taxon>Rubricoccaceae</taxon>
        <taxon>Rubrivirga</taxon>
    </lineage>
</organism>
<dbReference type="CDD" id="cd00483">
    <property type="entry name" value="HPPK"/>
    <property type="match status" value="1"/>
</dbReference>
<evidence type="ECO:0000256" key="8">
    <source>
        <dbReference type="ARBA" id="ARBA00022840"/>
    </source>
</evidence>
<evidence type="ECO:0000256" key="3">
    <source>
        <dbReference type="ARBA" id="ARBA00013253"/>
    </source>
</evidence>
<dbReference type="GO" id="GO:0003848">
    <property type="term" value="F:2-amino-4-hydroxy-6-hydroxymethyldihydropteridine diphosphokinase activity"/>
    <property type="evidence" value="ECO:0007669"/>
    <property type="project" value="UniProtKB-EC"/>
</dbReference>
<dbReference type="PANTHER" id="PTHR43071">
    <property type="entry name" value="2-AMINO-4-HYDROXY-6-HYDROXYMETHYLDIHYDROPTERIDINE PYROPHOSPHOKINASE"/>
    <property type="match status" value="1"/>
</dbReference>
<keyword evidence="8" id="KW-0067">ATP-binding</keyword>
<keyword evidence="7" id="KW-0418">Kinase</keyword>
<evidence type="ECO:0000256" key="1">
    <source>
        <dbReference type="ARBA" id="ARBA00005051"/>
    </source>
</evidence>
<evidence type="ECO:0000259" key="13">
    <source>
        <dbReference type="Pfam" id="PF01288"/>
    </source>
</evidence>
<reference evidence="14 15" key="1">
    <citation type="submission" date="2023-09" db="EMBL/GenBank/DDBJ databases">
        <authorList>
            <person name="Rey-Velasco X."/>
        </authorList>
    </citation>
    <scope>NUCLEOTIDE SEQUENCE [LARGE SCALE GENOMIC DNA]</scope>
    <source>
        <strain evidence="14 15">F394</strain>
    </source>
</reference>
<evidence type="ECO:0000256" key="12">
    <source>
        <dbReference type="ARBA" id="ARBA00033413"/>
    </source>
</evidence>
<proteinExistence type="inferred from homology"/>
<dbReference type="Gene3D" id="3.30.70.560">
    <property type="entry name" value="7,8-Dihydro-6-hydroxymethylpterin-pyrophosphokinase HPPK"/>
    <property type="match status" value="1"/>
</dbReference>
<evidence type="ECO:0000256" key="9">
    <source>
        <dbReference type="ARBA" id="ARBA00022909"/>
    </source>
</evidence>
<gene>
    <name evidence="14" type="primary">folK</name>
    <name evidence="14" type="ORF">RM540_14245</name>
</gene>
<evidence type="ECO:0000256" key="2">
    <source>
        <dbReference type="ARBA" id="ARBA00005810"/>
    </source>
</evidence>
<dbReference type="Pfam" id="PF01288">
    <property type="entry name" value="HPPK"/>
    <property type="match status" value="1"/>
</dbReference>
<protein>
    <recommendedName>
        <fullName evidence="4">2-amino-4-hydroxy-6-hydroxymethyldihydropteridine pyrophosphokinase</fullName>
        <ecNumber evidence="3">2.7.6.3</ecNumber>
    </recommendedName>
    <alternativeName>
        <fullName evidence="11">6-hydroxymethyl-7,8-dihydropterin pyrophosphokinase</fullName>
    </alternativeName>
    <alternativeName>
        <fullName evidence="12">7,8-dihydro-6-hydroxymethylpterin-pyrophosphokinase</fullName>
    </alternativeName>
</protein>
<evidence type="ECO:0000313" key="14">
    <source>
        <dbReference type="EMBL" id="MDT0632914.1"/>
    </source>
</evidence>
<keyword evidence="6" id="KW-0547">Nucleotide-binding</keyword>
<comment type="caution">
    <text evidence="14">The sequence shown here is derived from an EMBL/GenBank/DDBJ whole genome shotgun (WGS) entry which is preliminary data.</text>
</comment>
<dbReference type="PANTHER" id="PTHR43071:SF1">
    <property type="entry name" value="2-AMINO-4-HYDROXY-6-HYDROXYMETHYLDIHYDROPTERIDINE PYROPHOSPHOKINASE"/>
    <property type="match status" value="1"/>
</dbReference>
<keyword evidence="5 14" id="KW-0808">Transferase</keyword>
<comment type="function">
    <text evidence="10">Catalyzes the transfer of pyrophosphate from adenosine triphosphate (ATP) to 6-hydroxymethyl-7,8-dihydropterin, an enzymatic step in folate biosynthesis pathway.</text>
</comment>
<evidence type="ECO:0000313" key="15">
    <source>
        <dbReference type="Proteomes" id="UP001267426"/>
    </source>
</evidence>
<feature type="domain" description="7,8-dihydro-6-hydroxymethylpterin-pyrophosphokinase" evidence="13">
    <location>
        <begin position="14"/>
        <end position="155"/>
    </location>
</feature>
<dbReference type="SUPFAM" id="SSF55083">
    <property type="entry name" value="6-hydroxymethyl-7,8-dihydropterin pyrophosphokinase, HPPK"/>
    <property type="match status" value="1"/>
</dbReference>
<keyword evidence="15" id="KW-1185">Reference proteome</keyword>
<dbReference type="NCBIfam" id="TIGR01498">
    <property type="entry name" value="folK"/>
    <property type="match status" value="1"/>
</dbReference>
<comment type="pathway">
    <text evidence="1">Cofactor biosynthesis; tetrahydrofolate biosynthesis; 2-amino-4-hydroxy-6-hydroxymethyl-7,8-dihydropteridine diphosphate from 7,8-dihydroneopterin triphosphate: step 4/4.</text>
</comment>
<dbReference type="RefSeq" id="WP_311665283.1">
    <property type="nucleotide sequence ID" value="NZ_JAVRHT010000042.1"/>
</dbReference>
<evidence type="ECO:0000256" key="10">
    <source>
        <dbReference type="ARBA" id="ARBA00029409"/>
    </source>
</evidence>
<dbReference type="EMBL" id="JAVRHT010000042">
    <property type="protein sequence ID" value="MDT0632914.1"/>
    <property type="molecule type" value="Genomic_DNA"/>
</dbReference>